<gene>
    <name evidence="1" type="ORF">EM595_2192</name>
</gene>
<reference evidence="2" key="1">
    <citation type="submission" date="2015-11" db="EMBL/GenBank/DDBJ databases">
        <authorList>
            <person name="Blom J."/>
        </authorList>
    </citation>
    <scope>NUCLEOTIDE SEQUENCE [LARGE SCALE GENOMIC DNA]</scope>
</reference>
<dbReference type="PATRIC" id="fig|1619313.3.peg.2276"/>
<proteinExistence type="predicted"/>
<protein>
    <submittedName>
        <fullName evidence="1">Uncharacterized protein</fullName>
    </submittedName>
</protein>
<keyword evidence="2" id="KW-1185">Reference proteome</keyword>
<dbReference type="Proteomes" id="UP000059419">
    <property type="component" value="Chromosome 1"/>
</dbReference>
<dbReference type="STRING" id="1619313.EM595_2192"/>
<dbReference type="AlphaFoldDB" id="A0A0U5L136"/>
<dbReference type="EMBL" id="LN907827">
    <property type="protein sequence ID" value="CUU24426.1"/>
    <property type="molecule type" value="Genomic_DNA"/>
</dbReference>
<name>A0A0U5L136_9GAMM</name>
<dbReference type="KEGG" id="ege:EM595_2192"/>
<sequence length="30" mass="3467">MKQGFVWFALVQPKKCEPVQPLSIFCQKSV</sequence>
<evidence type="ECO:0000313" key="1">
    <source>
        <dbReference type="EMBL" id="CUU24426.1"/>
    </source>
</evidence>
<organism evidence="1 2">
    <name type="scientific">Duffyella gerundensis</name>
    <dbReference type="NCBI Taxonomy" id="1619313"/>
    <lineage>
        <taxon>Bacteria</taxon>
        <taxon>Pseudomonadati</taxon>
        <taxon>Pseudomonadota</taxon>
        <taxon>Gammaproteobacteria</taxon>
        <taxon>Enterobacterales</taxon>
        <taxon>Erwiniaceae</taxon>
        <taxon>Duffyella</taxon>
    </lineage>
</organism>
<evidence type="ECO:0000313" key="2">
    <source>
        <dbReference type="Proteomes" id="UP000059419"/>
    </source>
</evidence>
<accession>A0A0U5L136</accession>